<dbReference type="Gene3D" id="3.90.1750.20">
    <property type="entry name" value="Putative Large Serine Recombinase, Chain B, Domain 2"/>
    <property type="match status" value="1"/>
</dbReference>
<dbReference type="Gene3D" id="3.40.50.1390">
    <property type="entry name" value="Resolvase, N-terminal catalytic domain"/>
    <property type="match status" value="1"/>
</dbReference>
<evidence type="ECO:0000259" key="2">
    <source>
        <dbReference type="PROSITE" id="PS51736"/>
    </source>
</evidence>
<keyword evidence="5" id="KW-1185">Reference proteome</keyword>
<dbReference type="SUPFAM" id="SSF53041">
    <property type="entry name" value="Resolvase-like"/>
    <property type="match status" value="1"/>
</dbReference>
<dbReference type="CDD" id="cd03768">
    <property type="entry name" value="SR_ResInv"/>
    <property type="match status" value="1"/>
</dbReference>
<feature type="domain" description="Resolvase/invertase-type recombinase catalytic" evidence="2">
    <location>
        <begin position="18"/>
        <end position="170"/>
    </location>
</feature>
<evidence type="ECO:0000259" key="3">
    <source>
        <dbReference type="PROSITE" id="PS51737"/>
    </source>
</evidence>
<name>A0A517SII8_9PLAN</name>
<keyword evidence="1" id="KW-0175">Coiled coil</keyword>
<dbReference type="KEGG" id="ccos:Pan44_39910"/>
<dbReference type="InterPro" id="IPR006119">
    <property type="entry name" value="Resolv_N"/>
</dbReference>
<dbReference type="InParanoid" id="A0A517SII8"/>
<dbReference type="InterPro" id="IPR036162">
    <property type="entry name" value="Resolvase-like_N_sf"/>
</dbReference>
<gene>
    <name evidence="4" type="primary">hin_1</name>
    <name evidence="4" type="ORF">Pan44_39910</name>
</gene>
<dbReference type="EMBL" id="CP036271">
    <property type="protein sequence ID" value="QDT55943.1"/>
    <property type="molecule type" value="Genomic_DNA"/>
</dbReference>
<dbReference type="Pfam" id="PF00239">
    <property type="entry name" value="Resolvase"/>
    <property type="match status" value="1"/>
</dbReference>
<accession>A0A517SII8</accession>
<dbReference type="InterPro" id="IPR011109">
    <property type="entry name" value="DNA_bind_recombinase_dom"/>
</dbReference>
<organism evidence="4 5">
    <name type="scientific">Caulifigura coniformis</name>
    <dbReference type="NCBI Taxonomy" id="2527983"/>
    <lineage>
        <taxon>Bacteria</taxon>
        <taxon>Pseudomonadati</taxon>
        <taxon>Planctomycetota</taxon>
        <taxon>Planctomycetia</taxon>
        <taxon>Planctomycetales</taxon>
        <taxon>Planctomycetaceae</taxon>
        <taxon>Caulifigura</taxon>
    </lineage>
</organism>
<dbReference type="InterPro" id="IPR050639">
    <property type="entry name" value="SSR_resolvase"/>
</dbReference>
<dbReference type="Pfam" id="PF07508">
    <property type="entry name" value="Recombinase"/>
    <property type="match status" value="1"/>
</dbReference>
<dbReference type="FunCoup" id="A0A517SII8">
    <property type="interactions" value="19"/>
</dbReference>
<dbReference type="PANTHER" id="PTHR30461:SF23">
    <property type="entry name" value="DNA RECOMBINASE-RELATED"/>
    <property type="match status" value="1"/>
</dbReference>
<dbReference type="SMART" id="SM00857">
    <property type="entry name" value="Resolvase"/>
    <property type="match status" value="1"/>
</dbReference>
<dbReference type="GO" id="GO:0000150">
    <property type="term" value="F:DNA strand exchange activity"/>
    <property type="evidence" value="ECO:0007669"/>
    <property type="project" value="InterPro"/>
</dbReference>
<reference evidence="4 5" key="1">
    <citation type="submission" date="2019-02" db="EMBL/GenBank/DDBJ databases">
        <title>Deep-cultivation of Planctomycetes and their phenomic and genomic characterization uncovers novel biology.</title>
        <authorList>
            <person name="Wiegand S."/>
            <person name="Jogler M."/>
            <person name="Boedeker C."/>
            <person name="Pinto D."/>
            <person name="Vollmers J."/>
            <person name="Rivas-Marin E."/>
            <person name="Kohn T."/>
            <person name="Peeters S.H."/>
            <person name="Heuer A."/>
            <person name="Rast P."/>
            <person name="Oberbeckmann S."/>
            <person name="Bunk B."/>
            <person name="Jeske O."/>
            <person name="Meyerdierks A."/>
            <person name="Storesund J.E."/>
            <person name="Kallscheuer N."/>
            <person name="Luecker S."/>
            <person name="Lage O.M."/>
            <person name="Pohl T."/>
            <person name="Merkel B.J."/>
            <person name="Hornburger P."/>
            <person name="Mueller R.-W."/>
            <person name="Bruemmer F."/>
            <person name="Labrenz M."/>
            <person name="Spormann A.M."/>
            <person name="Op den Camp H."/>
            <person name="Overmann J."/>
            <person name="Amann R."/>
            <person name="Jetten M.S.M."/>
            <person name="Mascher T."/>
            <person name="Medema M.H."/>
            <person name="Devos D.P."/>
            <person name="Kaster A.-K."/>
            <person name="Ovreas L."/>
            <person name="Rohde M."/>
            <person name="Galperin M.Y."/>
            <person name="Jogler C."/>
        </authorList>
    </citation>
    <scope>NUCLEOTIDE SEQUENCE [LARGE SCALE GENOMIC DNA]</scope>
    <source>
        <strain evidence="4 5">Pan44</strain>
    </source>
</reference>
<protein>
    <submittedName>
        <fullName evidence="4">DNA-invertase hin</fullName>
    </submittedName>
</protein>
<dbReference type="PROSITE" id="PS51736">
    <property type="entry name" value="RECOMBINASES_3"/>
    <property type="match status" value="1"/>
</dbReference>
<dbReference type="OrthoDB" id="266184at2"/>
<dbReference type="PANTHER" id="PTHR30461">
    <property type="entry name" value="DNA-INVERTASE FROM LAMBDOID PROPHAGE"/>
    <property type="match status" value="1"/>
</dbReference>
<feature type="domain" description="Recombinase" evidence="3">
    <location>
        <begin position="178"/>
        <end position="292"/>
    </location>
</feature>
<proteinExistence type="predicted"/>
<evidence type="ECO:0000256" key="1">
    <source>
        <dbReference type="SAM" id="Coils"/>
    </source>
</evidence>
<dbReference type="GO" id="GO:0003677">
    <property type="term" value="F:DNA binding"/>
    <property type="evidence" value="ECO:0007669"/>
    <property type="project" value="InterPro"/>
</dbReference>
<dbReference type="AlphaFoldDB" id="A0A517SII8"/>
<dbReference type="InterPro" id="IPR025827">
    <property type="entry name" value="Zn_ribbon_recom_dom"/>
</dbReference>
<dbReference type="Pfam" id="PF13408">
    <property type="entry name" value="Zn_ribbon_recom"/>
    <property type="match status" value="1"/>
</dbReference>
<dbReference type="PROSITE" id="PS51737">
    <property type="entry name" value="RECOMBINASE_DNA_BIND"/>
    <property type="match status" value="1"/>
</dbReference>
<dbReference type="Proteomes" id="UP000315700">
    <property type="component" value="Chromosome"/>
</dbReference>
<sequence length="514" mass="57520">MARRKEPNSPNTTSKSIRCAIYTRKSTDEGLEKDFNSLDAQREAAEAYIASQIGEGWICLPDRYDDGGFTGGNLDRPALKKLIADIEAGKIDCVVVYKVDRLSRSLTDFGRLVEVFDKRGTSFVSVTQHFNTTNSMGRLTLNILLSFAQFEREIISERTRDKMAAARKKGKWAGGPPMLGYDVVNQKLEVNEPEAKQVREVFELYLDRRSLLTVAQELNDRGSTTKRWNTKAGTEKGGLRWTKDNVLALLRNVVYIGRVRHKAETYPGEHVGIVDQAVFDAVQALLSDNGRTNPNGPRGSDGAILCGLVRCRSCGCAMTPSCSVKKNRRYRYYVCVNAQKRGYRECPMPSVSAEVLETFVVDQIREIGRDPDLVAATFAEVQRQAEERLESLRNEADRLEAQIAGIYRQLAQAASQPDRLAALNAEVDDRQRVLAQIRLQIETTGRQNAHVGDVRRALAEFDGVWGALTRREQGELLRHVLEGVEFDGKSEEVTLAFRFGQLPAEDNQIVEEAA</sequence>
<evidence type="ECO:0000313" key="5">
    <source>
        <dbReference type="Proteomes" id="UP000315700"/>
    </source>
</evidence>
<dbReference type="InterPro" id="IPR038109">
    <property type="entry name" value="DNA_bind_recomb_sf"/>
</dbReference>
<evidence type="ECO:0000313" key="4">
    <source>
        <dbReference type="EMBL" id="QDT55943.1"/>
    </source>
</evidence>
<dbReference type="RefSeq" id="WP_145032524.1">
    <property type="nucleotide sequence ID" value="NZ_CP036271.1"/>
</dbReference>
<feature type="coiled-coil region" evidence="1">
    <location>
        <begin position="375"/>
        <end position="440"/>
    </location>
</feature>